<proteinExistence type="predicted"/>
<dbReference type="OrthoDB" id="119747at2759"/>
<dbReference type="Proteomes" id="UP000237271">
    <property type="component" value="Unassembled WGS sequence"/>
</dbReference>
<keyword evidence="3" id="KW-1185">Reference proteome</keyword>
<evidence type="ECO:0000256" key="1">
    <source>
        <dbReference type="SAM" id="MobiDB-lite"/>
    </source>
</evidence>
<dbReference type="EMBL" id="NCKW01011164">
    <property type="protein sequence ID" value="POM64184.1"/>
    <property type="molecule type" value="Genomic_DNA"/>
</dbReference>
<reference evidence="2 3" key="1">
    <citation type="journal article" date="2017" name="Genome Biol. Evol.">
        <title>Phytophthora megakarya and P. palmivora, closely related causal agents of cacao black pod rot, underwent increases in genome sizes and gene numbers by different mechanisms.</title>
        <authorList>
            <person name="Ali S.S."/>
            <person name="Shao J."/>
            <person name="Lary D.J."/>
            <person name="Kronmiller B."/>
            <person name="Shen D."/>
            <person name="Strem M.D."/>
            <person name="Amoako-Attah I."/>
            <person name="Akrofi A.Y."/>
            <person name="Begoude B.A."/>
            <person name="Ten Hoopen G.M."/>
            <person name="Coulibaly K."/>
            <person name="Kebe B.I."/>
            <person name="Melnick R.L."/>
            <person name="Guiltinan M.J."/>
            <person name="Tyler B.M."/>
            <person name="Meinhardt L.W."/>
            <person name="Bailey B.A."/>
        </authorList>
    </citation>
    <scope>NUCLEOTIDE SEQUENCE [LARGE SCALE GENOMIC DNA]</scope>
    <source>
        <strain evidence="3">sbr112.9</strain>
    </source>
</reference>
<sequence length="130" mass="13981">MNSAANTHVGLPSLTAESIHILAKDLKSPWFDSLDGRLTTRSQTKGNLDRVNAISKSSDFVAKEGLILLSLIGTLNPTSMWSEFPESGGALGSASCLCSGGDTPSSQNAWEPEDRLRDDCPKAVEMWDQQ</sequence>
<protein>
    <submittedName>
        <fullName evidence="2">Uncharacterized protein</fullName>
    </submittedName>
</protein>
<accession>A0A2P4XF68</accession>
<evidence type="ECO:0000313" key="2">
    <source>
        <dbReference type="EMBL" id="POM64184.1"/>
    </source>
</evidence>
<organism evidence="2 3">
    <name type="scientific">Phytophthora palmivora</name>
    <dbReference type="NCBI Taxonomy" id="4796"/>
    <lineage>
        <taxon>Eukaryota</taxon>
        <taxon>Sar</taxon>
        <taxon>Stramenopiles</taxon>
        <taxon>Oomycota</taxon>
        <taxon>Peronosporomycetes</taxon>
        <taxon>Peronosporales</taxon>
        <taxon>Peronosporaceae</taxon>
        <taxon>Phytophthora</taxon>
    </lineage>
</organism>
<evidence type="ECO:0000313" key="3">
    <source>
        <dbReference type="Proteomes" id="UP000237271"/>
    </source>
</evidence>
<dbReference type="AlphaFoldDB" id="A0A2P4XF68"/>
<comment type="caution">
    <text evidence="2">The sequence shown here is derived from an EMBL/GenBank/DDBJ whole genome shotgun (WGS) entry which is preliminary data.</text>
</comment>
<name>A0A2P4XF68_9STRA</name>
<feature type="region of interest" description="Disordered" evidence="1">
    <location>
        <begin position="88"/>
        <end position="116"/>
    </location>
</feature>
<gene>
    <name evidence="2" type="ORF">PHPALM_20323</name>
</gene>